<sequence>MSSRTLLFVMNSATPDAEIAAMAEMTGRDGTHLVCLLVDPTPALPAYAYGIPPYGAVNIPDNWQMQVQQAHNAQQTRVDEVEKLLAHHGTSGQVMGTLTASLHVKHQVARCARVSDEAVFANNLRETPHLLRESISGVLFHSPIGFQVNANTAHKATRVFIAWDSSPPAAAAVHRALPYLKNAQEVVIGCIDPIMTPEHDGPDPGTDLAAWLSHHGCTVTVSQYPSGERSISDCIQDRARETGADLIVMGAYARGRMIQTVLGGTTRSMVEQTEIPVFFAH</sequence>
<comment type="similarity">
    <text evidence="1">Belongs to the universal stress protein A family.</text>
</comment>
<dbReference type="Pfam" id="PF00582">
    <property type="entry name" value="Usp"/>
    <property type="match status" value="1"/>
</dbReference>
<dbReference type="Gene3D" id="3.40.50.12370">
    <property type="match status" value="1"/>
</dbReference>
<dbReference type="RefSeq" id="WP_058123575.1">
    <property type="nucleotide sequence ID" value="NZ_CYRX01000026.1"/>
</dbReference>
<dbReference type="EMBL" id="CYRX01000026">
    <property type="protein sequence ID" value="CUH60651.1"/>
    <property type="molecule type" value="Genomic_DNA"/>
</dbReference>
<dbReference type="PRINTS" id="PR01438">
    <property type="entry name" value="UNVRSLSTRESS"/>
</dbReference>
<evidence type="ECO:0000313" key="3">
    <source>
        <dbReference type="EMBL" id="CUH60651.1"/>
    </source>
</evidence>
<reference evidence="3 4" key="1">
    <citation type="submission" date="2015-09" db="EMBL/GenBank/DDBJ databases">
        <authorList>
            <consortium name="Swine Surveillance"/>
        </authorList>
    </citation>
    <scope>NUCLEOTIDE SEQUENCE [LARGE SCALE GENOMIC DNA]</scope>
    <source>
        <strain evidence="3 4">CECT 5294</strain>
    </source>
</reference>
<protein>
    <submittedName>
        <fullName evidence="3">Universal stress protein family protein</fullName>
    </submittedName>
</protein>
<dbReference type="InterPro" id="IPR006016">
    <property type="entry name" value="UspA"/>
</dbReference>
<dbReference type="AlphaFoldDB" id="A0A0P1EZV9"/>
<dbReference type="eggNOG" id="COG0589">
    <property type="taxonomic scope" value="Bacteria"/>
</dbReference>
<gene>
    <name evidence="3" type="ORF">THS5294_01947</name>
</gene>
<proteinExistence type="inferred from homology"/>
<dbReference type="STRING" id="266809.PM03_13815"/>
<evidence type="ECO:0000313" key="4">
    <source>
        <dbReference type="Proteomes" id="UP000051298"/>
    </source>
</evidence>
<feature type="domain" description="UspA" evidence="2">
    <location>
        <begin position="230"/>
        <end position="278"/>
    </location>
</feature>
<accession>A0A0P1EZV9</accession>
<dbReference type="Proteomes" id="UP000051298">
    <property type="component" value="Unassembled WGS sequence"/>
</dbReference>
<organism evidence="3 4">
    <name type="scientific">Thalassobacter stenotrophicus</name>
    <dbReference type="NCBI Taxonomy" id="266809"/>
    <lineage>
        <taxon>Bacteria</taxon>
        <taxon>Pseudomonadati</taxon>
        <taxon>Pseudomonadota</taxon>
        <taxon>Alphaproteobacteria</taxon>
        <taxon>Rhodobacterales</taxon>
        <taxon>Roseobacteraceae</taxon>
        <taxon>Thalassobacter</taxon>
    </lineage>
</organism>
<dbReference type="SUPFAM" id="SSF52402">
    <property type="entry name" value="Adenine nucleotide alpha hydrolases-like"/>
    <property type="match status" value="1"/>
</dbReference>
<dbReference type="InterPro" id="IPR006015">
    <property type="entry name" value="Universal_stress_UspA"/>
</dbReference>
<name>A0A0P1EZV9_9RHOB</name>
<evidence type="ECO:0000256" key="1">
    <source>
        <dbReference type="ARBA" id="ARBA00008791"/>
    </source>
</evidence>
<evidence type="ECO:0000259" key="2">
    <source>
        <dbReference type="Pfam" id="PF00582"/>
    </source>
</evidence>
<dbReference type="CDD" id="cd00293">
    <property type="entry name" value="USP-like"/>
    <property type="match status" value="1"/>
</dbReference>